<evidence type="ECO:0000313" key="1">
    <source>
        <dbReference type="EMBL" id="MFC0243693.1"/>
    </source>
</evidence>
<keyword evidence="2" id="KW-1185">Reference proteome</keyword>
<protein>
    <submittedName>
        <fullName evidence="1">Uncharacterized protein</fullName>
    </submittedName>
</protein>
<reference evidence="1 2" key="1">
    <citation type="submission" date="2024-09" db="EMBL/GenBank/DDBJ databases">
        <authorList>
            <person name="Sun Q."/>
            <person name="Mori K."/>
        </authorList>
    </citation>
    <scope>NUCLEOTIDE SEQUENCE [LARGE SCALE GENOMIC DNA]</scope>
    <source>
        <strain evidence="1 2">KCTC 23279</strain>
    </source>
</reference>
<proteinExistence type="predicted"/>
<gene>
    <name evidence="1" type="ORF">ACFFJ6_24635</name>
</gene>
<name>A0ABV6EZV3_9BRAD</name>
<accession>A0ABV6EZV3</accession>
<organism evidence="1 2">
    <name type="scientific">Rhodopseudomonas telluris</name>
    <dbReference type="NCBI Taxonomy" id="644215"/>
    <lineage>
        <taxon>Bacteria</taxon>
        <taxon>Pseudomonadati</taxon>
        <taxon>Pseudomonadota</taxon>
        <taxon>Alphaproteobacteria</taxon>
        <taxon>Hyphomicrobiales</taxon>
        <taxon>Nitrobacteraceae</taxon>
        <taxon>Rhodopseudomonas</taxon>
    </lineage>
</organism>
<dbReference type="RefSeq" id="WP_378392926.1">
    <property type="nucleotide sequence ID" value="NZ_JBHLWM010000012.1"/>
</dbReference>
<comment type="caution">
    <text evidence="1">The sequence shown here is derived from an EMBL/GenBank/DDBJ whole genome shotgun (WGS) entry which is preliminary data.</text>
</comment>
<evidence type="ECO:0000313" key="2">
    <source>
        <dbReference type="Proteomes" id="UP001589775"/>
    </source>
</evidence>
<dbReference type="Proteomes" id="UP001589775">
    <property type="component" value="Unassembled WGS sequence"/>
</dbReference>
<sequence length="62" mass="6982">MLDFTKATNLDYTKATDVHYVEPDGSWFEFTIDGIVMRARPIPGLLHYDGIMAAGIEIAEYT</sequence>
<dbReference type="EMBL" id="JBHLWM010000012">
    <property type="protein sequence ID" value="MFC0243693.1"/>
    <property type="molecule type" value="Genomic_DNA"/>
</dbReference>